<evidence type="ECO:0000256" key="1">
    <source>
        <dbReference type="SAM" id="Phobius"/>
    </source>
</evidence>
<accession>A0A2A7D5Y7</accession>
<keyword evidence="1" id="KW-1133">Transmembrane helix</keyword>
<dbReference type="Proteomes" id="UP000220192">
    <property type="component" value="Unassembled WGS sequence"/>
</dbReference>
<gene>
    <name evidence="2" type="ORF">CON16_19445</name>
</gene>
<dbReference type="EMBL" id="NVLX01000020">
    <property type="protein sequence ID" value="PDZ15318.1"/>
    <property type="molecule type" value="Genomic_DNA"/>
</dbReference>
<feature type="transmembrane region" description="Helical" evidence="1">
    <location>
        <begin position="118"/>
        <end position="142"/>
    </location>
</feature>
<feature type="transmembrane region" description="Helical" evidence="1">
    <location>
        <begin position="210"/>
        <end position="228"/>
    </location>
</feature>
<reference evidence="2 3" key="1">
    <citation type="submission" date="2017-09" db="EMBL/GenBank/DDBJ databases">
        <title>Large-scale bioinformatics analysis of Bacillus genomes uncovers conserved roles of natural products in bacterial physiology.</title>
        <authorList>
            <consortium name="Agbiome Team Llc"/>
            <person name="Bleich R.M."/>
            <person name="Grubbs K.J."/>
            <person name="Santa Maria K.C."/>
            <person name="Allen S.E."/>
            <person name="Farag S."/>
            <person name="Shank E.A."/>
            <person name="Bowers A."/>
        </authorList>
    </citation>
    <scope>NUCLEOTIDE SEQUENCE [LARGE SCALE GENOMIC DNA]</scope>
    <source>
        <strain evidence="2 3">AFS095574</strain>
    </source>
</reference>
<sequence>MMKSKLGEQFISFCKLILSMVGGFFASYIALDLLSDEPRKLSPNILIGVCTLFGMIMMYYTWKNTRMLAEARDEEESVQGRKLGIVIMYLRIGDIVTQAWFVYAVITCRRAFMHDANVSFAIWNMVAATAFTIIIVIIGIMARNRYNKLYPEQGVTYMESMEMWKKNADEGLKHIVHEAGYKAYEFTNKVLAYVWWAAVIYTAVSDINFVLLGLISFIWILHIGKFMYEMQRKMIY</sequence>
<proteinExistence type="predicted"/>
<evidence type="ECO:0000313" key="3">
    <source>
        <dbReference type="Proteomes" id="UP000220192"/>
    </source>
</evidence>
<evidence type="ECO:0000313" key="2">
    <source>
        <dbReference type="EMBL" id="PDZ15318.1"/>
    </source>
</evidence>
<protein>
    <submittedName>
        <fullName evidence="2">DUF3169 domain-containing protein</fullName>
    </submittedName>
</protein>
<keyword evidence="1" id="KW-0812">Transmembrane</keyword>
<dbReference type="RefSeq" id="WP_087959372.1">
    <property type="nucleotide sequence ID" value="NZ_NVLX01000020.1"/>
</dbReference>
<dbReference type="AlphaFoldDB" id="A0A2A7D5Y7"/>
<feature type="transmembrane region" description="Helical" evidence="1">
    <location>
        <begin position="83"/>
        <end position="106"/>
    </location>
</feature>
<organism evidence="2 3">
    <name type="scientific">Bacillus anthracis</name>
    <name type="common">anthrax bacterium</name>
    <dbReference type="NCBI Taxonomy" id="1392"/>
    <lineage>
        <taxon>Bacteria</taxon>
        <taxon>Bacillati</taxon>
        <taxon>Bacillota</taxon>
        <taxon>Bacilli</taxon>
        <taxon>Bacillales</taxon>
        <taxon>Bacillaceae</taxon>
        <taxon>Bacillus</taxon>
        <taxon>Bacillus cereus group</taxon>
    </lineage>
</organism>
<comment type="caution">
    <text evidence="2">The sequence shown here is derived from an EMBL/GenBank/DDBJ whole genome shotgun (WGS) entry which is preliminary data.</text>
</comment>
<feature type="transmembrane region" description="Helical" evidence="1">
    <location>
        <begin position="43"/>
        <end position="62"/>
    </location>
</feature>
<keyword evidence="1" id="KW-0472">Membrane</keyword>
<name>A0A2A7D5Y7_BACAN</name>
<feature type="transmembrane region" description="Helical" evidence="1">
    <location>
        <begin position="12"/>
        <end position="31"/>
    </location>
</feature>